<protein>
    <submittedName>
        <fullName evidence="2">Uncharacterized protein</fullName>
    </submittedName>
</protein>
<reference evidence="2" key="1">
    <citation type="submission" date="2019-06" db="EMBL/GenBank/DDBJ databases">
        <authorList>
            <person name="Zheng W."/>
        </authorList>
    </citation>
    <scope>NUCLEOTIDE SEQUENCE</scope>
    <source>
        <strain evidence="2">QDHG01</strain>
    </source>
</reference>
<evidence type="ECO:0000313" key="3">
    <source>
        <dbReference type="Proteomes" id="UP000785679"/>
    </source>
</evidence>
<name>A0A8J8NTK1_HALGN</name>
<sequence length="604" mass="68630">MKGTNNWFGANRKSEASPGQHARFGQEKAFQNVKVMPRSSILRHSQQNPDHHNPPKPVQIVKVQKSYLTNHHPRQSIGSFPTPLSAVFYNSVPNATREPTQLDGLSFFSDTTCHSDFMNDFSPSTLISMRIGRQEDSFRGIENIYVDLKLKYKQHEQKIKSKLEQSGVWSSSKRLFSLFRTYDYNRGEHVPMMHVYKRNLSPLKENYSIVSSASPYQDNFLVFSNSEGGLFDTMSHFKQQYLTSNENVKVIDGGSENARSKNFQTFSIVEQREKRKSLIKAKTIACARQSLGLLSSTVGPVREDKGLRVQSSTFRENVQRLKEVRQRKDMLEIESSSPGQVQGQSAQQIKPVQQEQFLIEEYSDVQNYSSVGNLEGADPQRMFQVKKRRNKTSRMNSNRIIILDGKRDHSFQRDEIQSQSSQTSSHISSISSNHGFLSFSQNLENQKRQSLITTHKNKKLLPHSNSTVIPNKLFMPPHQNIFMYDPSVDIPKVNFHQLDSQVYSDIFNYNQPLQRAATAGKRGIATQEFALKEASISANLQETQAMLQTYSTLNQRMNMVGAGIARPITTSSQNNGGIAQQRKKPRRQLSTVNLQAGGKVNKVI</sequence>
<dbReference type="EMBL" id="RRYP01006937">
    <property type="protein sequence ID" value="TNV80848.1"/>
    <property type="molecule type" value="Genomic_DNA"/>
</dbReference>
<evidence type="ECO:0000313" key="2">
    <source>
        <dbReference type="EMBL" id="TNV80848.1"/>
    </source>
</evidence>
<feature type="region of interest" description="Disordered" evidence="1">
    <location>
        <begin position="1"/>
        <end position="24"/>
    </location>
</feature>
<feature type="region of interest" description="Disordered" evidence="1">
    <location>
        <begin position="406"/>
        <end position="429"/>
    </location>
</feature>
<dbReference type="OrthoDB" id="10671738at2759"/>
<evidence type="ECO:0000256" key="1">
    <source>
        <dbReference type="SAM" id="MobiDB-lite"/>
    </source>
</evidence>
<gene>
    <name evidence="2" type="ORF">FGO68_gene1458</name>
</gene>
<comment type="caution">
    <text evidence="2">The sequence shown here is derived from an EMBL/GenBank/DDBJ whole genome shotgun (WGS) entry which is preliminary data.</text>
</comment>
<dbReference type="AlphaFoldDB" id="A0A8J8NTK1"/>
<accession>A0A8J8NTK1</accession>
<keyword evidence="3" id="KW-1185">Reference proteome</keyword>
<feature type="compositionally biased region" description="Low complexity" evidence="1">
    <location>
        <begin position="417"/>
        <end position="429"/>
    </location>
</feature>
<organism evidence="2 3">
    <name type="scientific">Halteria grandinella</name>
    <dbReference type="NCBI Taxonomy" id="5974"/>
    <lineage>
        <taxon>Eukaryota</taxon>
        <taxon>Sar</taxon>
        <taxon>Alveolata</taxon>
        <taxon>Ciliophora</taxon>
        <taxon>Intramacronucleata</taxon>
        <taxon>Spirotrichea</taxon>
        <taxon>Stichotrichia</taxon>
        <taxon>Sporadotrichida</taxon>
        <taxon>Halteriidae</taxon>
        <taxon>Halteria</taxon>
    </lineage>
</organism>
<proteinExistence type="predicted"/>
<feature type="compositionally biased region" description="Basic and acidic residues" evidence="1">
    <location>
        <begin position="406"/>
        <end position="416"/>
    </location>
</feature>
<dbReference type="Proteomes" id="UP000785679">
    <property type="component" value="Unassembled WGS sequence"/>
</dbReference>